<dbReference type="Gene3D" id="1.20.144.10">
    <property type="entry name" value="Phosphatidic acid phosphatase type 2/haloperoxidase"/>
    <property type="match status" value="1"/>
</dbReference>
<keyword evidence="4" id="KW-1185">Reference proteome</keyword>
<evidence type="ECO:0000256" key="1">
    <source>
        <dbReference type="SAM" id="Phobius"/>
    </source>
</evidence>
<proteinExistence type="predicted"/>
<feature type="transmembrane region" description="Helical" evidence="1">
    <location>
        <begin position="108"/>
        <end position="128"/>
    </location>
</feature>
<keyword evidence="1" id="KW-0472">Membrane</keyword>
<dbReference type="Pfam" id="PF01569">
    <property type="entry name" value="PAP2"/>
    <property type="match status" value="1"/>
</dbReference>
<gene>
    <name evidence="3" type="ORF">QVZ41_13195</name>
</gene>
<dbReference type="SUPFAM" id="SSF48317">
    <property type="entry name" value="Acid phosphatase/Vanadium-dependent haloperoxidase"/>
    <property type="match status" value="1"/>
</dbReference>
<evidence type="ECO:0000259" key="2">
    <source>
        <dbReference type="SMART" id="SM00014"/>
    </source>
</evidence>
<evidence type="ECO:0000313" key="4">
    <source>
        <dbReference type="Proteomes" id="UP001168642"/>
    </source>
</evidence>
<organism evidence="3 4">
    <name type="scientific">Wenyingzhuangia gilva</name>
    <dbReference type="NCBI Taxonomy" id="3057677"/>
    <lineage>
        <taxon>Bacteria</taxon>
        <taxon>Pseudomonadati</taxon>
        <taxon>Bacteroidota</taxon>
        <taxon>Flavobacteriia</taxon>
        <taxon>Flavobacteriales</taxon>
        <taxon>Flavobacteriaceae</taxon>
        <taxon>Wenyingzhuangia</taxon>
    </lineage>
</organism>
<accession>A0ABT8VV05</accession>
<feature type="transmembrane region" description="Helical" evidence="1">
    <location>
        <begin position="135"/>
        <end position="153"/>
    </location>
</feature>
<feature type="domain" description="Phosphatidic acid phosphatase type 2/haloperoxidase" evidence="2">
    <location>
        <begin position="63"/>
        <end position="176"/>
    </location>
</feature>
<dbReference type="Proteomes" id="UP001168642">
    <property type="component" value="Unassembled WGS sequence"/>
</dbReference>
<dbReference type="RefSeq" id="WP_302885104.1">
    <property type="nucleotide sequence ID" value="NZ_JAUMIT010000008.1"/>
</dbReference>
<sequence>MGFIETIIHADEQLLIYLNHFGSEPYDVFWLQITKPLNWLPLFLFWLFLLIKKFTWKQGLFMFLFICIMAGLSDVLVNIIKHSFERPRPCWQVGVMEQIRSLKCSKSFSFVSGHATTSMAVTTFMYLLFKDKFKWTILFYIYPLLFAYSRIYMGKHYPVDILCGYVLGVLEAILYLKLAKYLMNKWFDTNLLK</sequence>
<dbReference type="InterPro" id="IPR036938">
    <property type="entry name" value="PAP2/HPO_sf"/>
</dbReference>
<keyword evidence="1" id="KW-1133">Transmembrane helix</keyword>
<dbReference type="PANTHER" id="PTHR14969">
    <property type="entry name" value="SPHINGOSINE-1-PHOSPHATE PHOSPHOHYDROLASE"/>
    <property type="match status" value="1"/>
</dbReference>
<name>A0ABT8VV05_9FLAO</name>
<protein>
    <submittedName>
        <fullName evidence="3">Phosphatase PAP2 family protein</fullName>
    </submittedName>
</protein>
<keyword evidence="1" id="KW-0812">Transmembrane</keyword>
<feature type="transmembrane region" description="Helical" evidence="1">
    <location>
        <begin position="28"/>
        <end position="48"/>
    </location>
</feature>
<evidence type="ECO:0000313" key="3">
    <source>
        <dbReference type="EMBL" id="MDO3695799.1"/>
    </source>
</evidence>
<feature type="transmembrane region" description="Helical" evidence="1">
    <location>
        <begin position="60"/>
        <end position="80"/>
    </location>
</feature>
<dbReference type="EMBL" id="JAUMIT010000008">
    <property type="protein sequence ID" value="MDO3695799.1"/>
    <property type="molecule type" value="Genomic_DNA"/>
</dbReference>
<dbReference type="PANTHER" id="PTHR14969:SF13">
    <property type="entry name" value="AT30094P"/>
    <property type="match status" value="1"/>
</dbReference>
<dbReference type="SMART" id="SM00014">
    <property type="entry name" value="acidPPc"/>
    <property type="match status" value="1"/>
</dbReference>
<reference evidence="3" key="1">
    <citation type="submission" date="2023-07" db="EMBL/GenBank/DDBJ databases">
        <title>Wenyingzhuangia sp. chi5 genome sequencing and assembly.</title>
        <authorList>
            <person name="Park S."/>
        </authorList>
    </citation>
    <scope>NUCLEOTIDE SEQUENCE</scope>
    <source>
        <strain evidence="3">Chi5</strain>
    </source>
</reference>
<dbReference type="InterPro" id="IPR000326">
    <property type="entry name" value="PAP2/HPO"/>
</dbReference>
<comment type="caution">
    <text evidence="3">The sequence shown here is derived from an EMBL/GenBank/DDBJ whole genome shotgun (WGS) entry which is preliminary data.</text>
</comment>
<feature type="transmembrane region" description="Helical" evidence="1">
    <location>
        <begin position="159"/>
        <end position="176"/>
    </location>
</feature>